<dbReference type="HOGENOM" id="CLU_169825_0_0_1"/>
<dbReference type="Proteomes" id="UP000054538">
    <property type="component" value="Unassembled WGS sequence"/>
</dbReference>
<keyword evidence="2" id="KW-1185">Reference proteome</keyword>
<gene>
    <name evidence="1" type="ORF">PAXRUDRAFT_772582</name>
</gene>
<organism evidence="1 2">
    <name type="scientific">Paxillus rubicundulus Ve08.2h10</name>
    <dbReference type="NCBI Taxonomy" id="930991"/>
    <lineage>
        <taxon>Eukaryota</taxon>
        <taxon>Fungi</taxon>
        <taxon>Dikarya</taxon>
        <taxon>Basidiomycota</taxon>
        <taxon>Agaricomycotina</taxon>
        <taxon>Agaricomycetes</taxon>
        <taxon>Agaricomycetidae</taxon>
        <taxon>Boletales</taxon>
        <taxon>Paxilineae</taxon>
        <taxon>Paxillaceae</taxon>
        <taxon>Paxillus</taxon>
    </lineage>
</organism>
<proteinExistence type="predicted"/>
<accession>A0A0D0D4N2</accession>
<reference evidence="1 2" key="1">
    <citation type="submission" date="2014-04" db="EMBL/GenBank/DDBJ databases">
        <authorList>
            <consortium name="DOE Joint Genome Institute"/>
            <person name="Kuo A."/>
            <person name="Kohler A."/>
            <person name="Jargeat P."/>
            <person name="Nagy L.G."/>
            <person name="Floudas D."/>
            <person name="Copeland A."/>
            <person name="Barry K.W."/>
            <person name="Cichocki N."/>
            <person name="Veneault-Fourrey C."/>
            <person name="LaButti K."/>
            <person name="Lindquist E.A."/>
            <person name="Lipzen A."/>
            <person name="Lundell T."/>
            <person name="Morin E."/>
            <person name="Murat C."/>
            <person name="Sun H."/>
            <person name="Tunlid A."/>
            <person name="Henrissat B."/>
            <person name="Grigoriev I.V."/>
            <person name="Hibbett D.S."/>
            <person name="Martin F."/>
            <person name="Nordberg H.P."/>
            <person name="Cantor M.N."/>
            <person name="Hua S.X."/>
        </authorList>
    </citation>
    <scope>NUCLEOTIDE SEQUENCE [LARGE SCALE GENOMIC DNA]</scope>
    <source>
        <strain evidence="1 2">Ve08.2h10</strain>
    </source>
</reference>
<dbReference type="EMBL" id="KN826545">
    <property type="protein sequence ID" value="KIK78576.1"/>
    <property type="molecule type" value="Genomic_DNA"/>
</dbReference>
<name>A0A0D0D4N2_9AGAM</name>
<evidence type="ECO:0000313" key="1">
    <source>
        <dbReference type="EMBL" id="KIK78576.1"/>
    </source>
</evidence>
<evidence type="ECO:0000313" key="2">
    <source>
        <dbReference type="Proteomes" id="UP000054538"/>
    </source>
</evidence>
<dbReference type="InParanoid" id="A0A0D0D4N2"/>
<dbReference type="AlphaFoldDB" id="A0A0D0D4N2"/>
<dbReference type="OrthoDB" id="162969at2759"/>
<protein>
    <submittedName>
        <fullName evidence="1">Uncharacterized protein</fullName>
    </submittedName>
</protein>
<reference evidence="2" key="2">
    <citation type="submission" date="2015-01" db="EMBL/GenBank/DDBJ databases">
        <title>Evolutionary Origins and Diversification of the Mycorrhizal Mutualists.</title>
        <authorList>
            <consortium name="DOE Joint Genome Institute"/>
            <consortium name="Mycorrhizal Genomics Consortium"/>
            <person name="Kohler A."/>
            <person name="Kuo A."/>
            <person name="Nagy L.G."/>
            <person name="Floudas D."/>
            <person name="Copeland A."/>
            <person name="Barry K.W."/>
            <person name="Cichocki N."/>
            <person name="Veneault-Fourrey C."/>
            <person name="LaButti K."/>
            <person name="Lindquist E.A."/>
            <person name="Lipzen A."/>
            <person name="Lundell T."/>
            <person name="Morin E."/>
            <person name="Murat C."/>
            <person name="Riley R."/>
            <person name="Ohm R."/>
            <person name="Sun H."/>
            <person name="Tunlid A."/>
            <person name="Henrissat B."/>
            <person name="Grigoriev I.V."/>
            <person name="Hibbett D.S."/>
            <person name="Martin F."/>
        </authorList>
    </citation>
    <scope>NUCLEOTIDE SEQUENCE [LARGE SCALE GENOMIC DNA]</scope>
    <source>
        <strain evidence="2">Ve08.2h10</strain>
    </source>
</reference>
<sequence length="125" mass="13862">MTLPEAEAALQAHLGSQFEDPNWRPALKHIMDAEGAIKHVLEAMDQLLEVAYSCSGIKIHIKPAKTALPQKPKQVVLLEAEMEESVHTLKSCNHIFGTQMVGEILDPVEERDVGVTGRWEHQGNC</sequence>